<dbReference type="SUPFAM" id="SSF81324">
    <property type="entry name" value="Voltage-gated potassium channels"/>
    <property type="match status" value="1"/>
</dbReference>
<feature type="non-terminal residue" evidence="2">
    <location>
        <position position="1"/>
    </location>
</feature>
<keyword evidence="1" id="KW-1133">Transmembrane helix</keyword>
<organism evidence="2 6">
    <name type="scientific">Didymodactylos carnosus</name>
    <dbReference type="NCBI Taxonomy" id="1234261"/>
    <lineage>
        <taxon>Eukaryota</taxon>
        <taxon>Metazoa</taxon>
        <taxon>Spiralia</taxon>
        <taxon>Gnathifera</taxon>
        <taxon>Rotifera</taxon>
        <taxon>Eurotatoria</taxon>
        <taxon>Bdelloidea</taxon>
        <taxon>Philodinida</taxon>
        <taxon>Philodinidae</taxon>
        <taxon>Didymodactylos</taxon>
    </lineage>
</organism>
<accession>A0A814VDF7</accession>
<comment type="caution">
    <text evidence="2">The sequence shown here is derived from an EMBL/GenBank/DDBJ whole genome shotgun (WGS) entry which is preliminary data.</text>
</comment>
<evidence type="ECO:0000313" key="4">
    <source>
        <dbReference type="EMBL" id="CAF3953777.1"/>
    </source>
</evidence>
<dbReference type="EMBL" id="CAJNOQ010008149">
    <property type="protein sequence ID" value="CAF1189534.1"/>
    <property type="molecule type" value="Genomic_DNA"/>
</dbReference>
<protein>
    <submittedName>
        <fullName evidence="2">Uncharacterized protein</fullName>
    </submittedName>
</protein>
<feature type="transmembrane region" description="Helical" evidence="1">
    <location>
        <begin position="7"/>
        <end position="24"/>
    </location>
</feature>
<dbReference type="Proteomes" id="UP000681722">
    <property type="component" value="Unassembled WGS sequence"/>
</dbReference>
<evidence type="ECO:0000256" key="1">
    <source>
        <dbReference type="SAM" id="Phobius"/>
    </source>
</evidence>
<dbReference type="EMBL" id="CAJOBA010056170">
    <property type="protein sequence ID" value="CAF4289889.1"/>
    <property type="molecule type" value="Genomic_DNA"/>
</dbReference>
<dbReference type="Proteomes" id="UP000677228">
    <property type="component" value="Unassembled WGS sequence"/>
</dbReference>
<dbReference type="AlphaFoldDB" id="A0A814VDF7"/>
<evidence type="ECO:0000313" key="6">
    <source>
        <dbReference type="Proteomes" id="UP000663829"/>
    </source>
</evidence>
<dbReference type="OrthoDB" id="1747483at2759"/>
<keyword evidence="1" id="KW-0472">Membrane</keyword>
<reference evidence="2" key="1">
    <citation type="submission" date="2021-02" db="EMBL/GenBank/DDBJ databases">
        <authorList>
            <person name="Nowell W R."/>
        </authorList>
    </citation>
    <scope>NUCLEOTIDE SEQUENCE</scope>
</reference>
<dbReference type="Proteomes" id="UP000663829">
    <property type="component" value="Unassembled WGS sequence"/>
</dbReference>
<dbReference type="PANTHER" id="PTHR31563:SF10">
    <property type="entry name" value="ION CHANNEL POLLUX-RELATED"/>
    <property type="match status" value="1"/>
</dbReference>
<dbReference type="Proteomes" id="UP000682733">
    <property type="component" value="Unassembled WGS sequence"/>
</dbReference>
<evidence type="ECO:0000313" key="5">
    <source>
        <dbReference type="EMBL" id="CAF4289889.1"/>
    </source>
</evidence>
<dbReference type="GO" id="GO:0006811">
    <property type="term" value="P:monoatomic ion transport"/>
    <property type="evidence" value="ECO:0007669"/>
    <property type="project" value="InterPro"/>
</dbReference>
<dbReference type="Gene3D" id="3.40.50.720">
    <property type="entry name" value="NAD(P)-binding Rossmann-like Domain"/>
    <property type="match status" value="1"/>
</dbReference>
<dbReference type="PANTHER" id="PTHR31563">
    <property type="entry name" value="ION CHANNEL POLLUX-RELATED"/>
    <property type="match status" value="1"/>
</dbReference>
<evidence type="ECO:0000313" key="3">
    <source>
        <dbReference type="EMBL" id="CAF1501463.1"/>
    </source>
</evidence>
<gene>
    <name evidence="2" type="ORF">GPM918_LOCUS23130</name>
    <name evidence="3" type="ORF">OVA965_LOCUS36958</name>
    <name evidence="4" type="ORF">SRO942_LOCUS23129</name>
    <name evidence="5" type="ORF">TMI583_LOCUS37996</name>
</gene>
<dbReference type="EMBL" id="CAJNOK010034161">
    <property type="protein sequence ID" value="CAF1501463.1"/>
    <property type="molecule type" value="Genomic_DNA"/>
</dbReference>
<name>A0A814VDF7_9BILA</name>
<keyword evidence="6" id="KW-1185">Reference proteome</keyword>
<keyword evidence="1" id="KW-0812">Transmembrane</keyword>
<sequence>MSDSGRSRTSATVIVLLFSIIFYFCGKTKNYEDALWETFTRILDPCAATNDVGVKYRVISGIVIIVGLVIIAILIGAIVTFMDTKLEELKKGRSTVVENNHTIILGWSPLIFDVIKELVIANESQRNPSIVILADKNRVEMQDMIQDKVNYKNTRIICRSGDPML</sequence>
<proteinExistence type="predicted"/>
<dbReference type="InterPro" id="IPR044849">
    <property type="entry name" value="CASTOR/POLLUX/SYM8-like"/>
</dbReference>
<evidence type="ECO:0000313" key="2">
    <source>
        <dbReference type="EMBL" id="CAF1189534.1"/>
    </source>
</evidence>
<feature type="transmembrane region" description="Helical" evidence="1">
    <location>
        <begin position="58"/>
        <end position="81"/>
    </location>
</feature>
<dbReference type="EMBL" id="CAJOBC010008150">
    <property type="protein sequence ID" value="CAF3953777.1"/>
    <property type="molecule type" value="Genomic_DNA"/>
</dbReference>